<dbReference type="InterPro" id="IPR013783">
    <property type="entry name" value="Ig-like_fold"/>
</dbReference>
<dbReference type="SMART" id="SM00060">
    <property type="entry name" value="FN3"/>
    <property type="match status" value="2"/>
</dbReference>
<feature type="domain" description="Fibronectin type-III" evidence="2">
    <location>
        <begin position="26"/>
        <end position="119"/>
    </location>
</feature>
<reference evidence="3" key="3">
    <citation type="submission" date="2025-09" db="UniProtKB">
        <authorList>
            <consortium name="Ensembl"/>
        </authorList>
    </citation>
    <scope>IDENTIFICATION</scope>
</reference>
<evidence type="ECO:0000259" key="2">
    <source>
        <dbReference type="PROSITE" id="PS50853"/>
    </source>
</evidence>
<keyword evidence="1" id="KW-0472">Membrane</keyword>
<dbReference type="Gene3D" id="2.60.40.10">
    <property type="entry name" value="Immunoglobulins"/>
    <property type="match status" value="2"/>
</dbReference>
<evidence type="ECO:0000313" key="4">
    <source>
        <dbReference type="Proteomes" id="UP000472263"/>
    </source>
</evidence>
<gene>
    <name evidence="3" type="primary">IL10RB</name>
</gene>
<dbReference type="GO" id="GO:0005886">
    <property type="term" value="C:plasma membrane"/>
    <property type="evidence" value="ECO:0007669"/>
    <property type="project" value="TreeGrafter"/>
</dbReference>
<dbReference type="CDD" id="cd00063">
    <property type="entry name" value="FN3"/>
    <property type="match status" value="2"/>
</dbReference>
<proteinExistence type="predicted"/>
<dbReference type="InterPro" id="IPR050650">
    <property type="entry name" value="Type-II_Cytokine-TF_Rcpt"/>
</dbReference>
<dbReference type="Pfam" id="PF09294">
    <property type="entry name" value="Interfer-bind"/>
    <property type="match status" value="1"/>
</dbReference>
<dbReference type="InterPro" id="IPR036116">
    <property type="entry name" value="FN3_sf"/>
</dbReference>
<feature type="domain" description="Fibronectin type-III" evidence="2">
    <location>
        <begin position="121"/>
        <end position="222"/>
    </location>
</feature>
<dbReference type="SUPFAM" id="SSF49265">
    <property type="entry name" value="Fibronectin type III"/>
    <property type="match status" value="2"/>
</dbReference>
<name>A0A667YH97_9TELE</name>
<dbReference type="PANTHER" id="PTHR20859:SF46">
    <property type="entry name" value="INTERFERON GAMMA RECEPTOR 2"/>
    <property type="match status" value="1"/>
</dbReference>
<evidence type="ECO:0000256" key="1">
    <source>
        <dbReference type="SAM" id="Phobius"/>
    </source>
</evidence>
<protein>
    <submittedName>
        <fullName evidence="3">Interleukin 10 receptor subunit beta</fullName>
    </submittedName>
</protein>
<dbReference type="Pfam" id="PF01108">
    <property type="entry name" value="Tissue_fac"/>
    <property type="match status" value="1"/>
</dbReference>
<keyword evidence="4" id="KW-1185">Reference proteome</keyword>
<reference evidence="3" key="1">
    <citation type="submission" date="2019-06" db="EMBL/GenBank/DDBJ databases">
        <authorList>
            <consortium name="Wellcome Sanger Institute Data Sharing"/>
        </authorList>
    </citation>
    <scope>NUCLEOTIDE SEQUENCE [LARGE SCALE GENOMIC DNA]</scope>
</reference>
<dbReference type="GO" id="GO:0004896">
    <property type="term" value="F:cytokine receptor activity"/>
    <property type="evidence" value="ECO:0007669"/>
    <property type="project" value="TreeGrafter"/>
</dbReference>
<sequence>QHETVFRRMIQLIKDVCKLVSRALQPPRNVRITSHNMDLVLRWDPPEGAASGLFYTTEYNTSVSVYKVGCLHITALSCDFTSLNHHITVYGQYTARVRAELGEEKSAWVESTQITMDRDTMIGQPNVSLISSKSNIEVSIEDPEFRISELRHAYNYATYNITYWKEGQEEKAESISNIQQNRVILDKLEPWTRYCVRVQINTQRNLNPSEPSSVTCESTDKESPWVAAVVTFVVMAMLVTLAVVAVVHRKKMSHFLCPKDSLPQHFKKHLLEHPSSSIYLAMRDSHPPEEVYDQVSVIAEGNPMEEERPLEAAGTNCSSQPETTVGQI</sequence>
<dbReference type="PANTHER" id="PTHR20859">
    <property type="entry name" value="INTERFERON/INTERLEUKIN RECEPTOR"/>
    <property type="match status" value="1"/>
</dbReference>
<feature type="transmembrane region" description="Helical" evidence="1">
    <location>
        <begin position="225"/>
        <end position="247"/>
    </location>
</feature>
<accession>A0A667YH97</accession>
<keyword evidence="1" id="KW-1133">Transmembrane helix</keyword>
<dbReference type="Ensembl" id="ENSMMDT00005030491.1">
    <property type="protein sequence ID" value="ENSMMDP00005029795.1"/>
    <property type="gene ID" value="ENSMMDG00005014146.1"/>
</dbReference>
<dbReference type="InterPro" id="IPR015373">
    <property type="entry name" value="Interferon/interleukin_rcp_dom"/>
</dbReference>
<keyword evidence="1" id="KW-0812">Transmembrane</keyword>
<dbReference type="InParanoid" id="A0A667YH97"/>
<evidence type="ECO:0000313" key="3">
    <source>
        <dbReference type="Ensembl" id="ENSMMDP00005029795.1"/>
    </source>
</evidence>
<dbReference type="Proteomes" id="UP000472263">
    <property type="component" value="Chromosome 21"/>
</dbReference>
<dbReference type="AlphaFoldDB" id="A0A667YH97"/>
<dbReference type="GeneTree" id="ENSGT00940000158231"/>
<dbReference type="InterPro" id="IPR003961">
    <property type="entry name" value="FN3_dom"/>
</dbReference>
<dbReference type="PROSITE" id="PS50853">
    <property type="entry name" value="FN3"/>
    <property type="match status" value="2"/>
</dbReference>
<organism evidence="3 4">
    <name type="scientific">Myripristis murdjan</name>
    <name type="common">pinecone soldierfish</name>
    <dbReference type="NCBI Taxonomy" id="586833"/>
    <lineage>
        <taxon>Eukaryota</taxon>
        <taxon>Metazoa</taxon>
        <taxon>Chordata</taxon>
        <taxon>Craniata</taxon>
        <taxon>Vertebrata</taxon>
        <taxon>Euteleostomi</taxon>
        <taxon>Actinopterygii</taxon>
        <taxon>Neopterygii</taxon>
        <taxon>Teleostei</taxon>
        <taxon>Neoteleostei</taxon>
        <taxon>Acanthomorphata</taxon>
        <taxon>Holocentriformes</taxon>
        <taxon>Holocentridae</taxon>
        <taxon>Myripristis</taxon>
    </lineage>
</organism>
<reference evidence="3" key="2">
    <citation type="submission" date="2025-08" db="UniProtKB">
        <authorList>
            <consortium name="Ensembl"/>
        </authorList>
    </citation>
    <scope>IDENTIFICATION</scope>
</reference>